<dbReference type="OrthoDB" id="5427091at2759"/>
<evidence type="ECO:0000313" key="2">
    <source>
        <dbReference type="EMBL" id="KAF2166375.1"/>
    </source>
</evidence>
<dbReference type="AlphaFoldDB" id="A0A6A6CGU5"/>
<reference evidence="2" key="1">
    <citation type="journal article" date="2020" name="Stud. Mycol.">
        <title>101 Dothideomycetes genomes: a test case for predicting lifestyles and emergence of pathogens.</title>
        <authorList>
            <person name="Haridas S."/>
            <person name="Albert R."/>
            <person name="Binder M."/>
            <person name="Bloem J."/>
            <person name="Labutti K."/>
            <person name="Salamov A."/>
            <person name="Andreopoulos B."/>
            <person name="Baker S."/>
            <person name="Barry K."/>
            <person name="Bills G."/>
            <person name="Bluhm B."/>
            <person name="Cannon C."/>
            <person name="Castanera R."/>
            <person name="Culley D."/>
            <person name="Daum C."/>
            <person name="Ezra D."/>
            <person name="Gonzalez J."/>
            <person name="Henrissat B."/>
            <person name="Kuo A."/>
            <person name="Liang C."/>
            <person name="Lipzen A."/>
            <person name="Lutzoni F."/>
            <person name="Magnuson J."/>
            <person name="Mondo S."/>
            <person name="Nolan M."/>
            <person name="Ohm R."/>
            <person name="Pangilinan J."/>
            <person name="Park H.-J."/>
            <person name="Ramirez L."/>
            <person name="Alfaro M."/>
            <person name="Sun H."/>
            <person name="Tritt A."/>
            <person name="Yoshinaga Y."/>
            <person name="Zwiers L.-H."/>
            <person name="Turgeon B."/>
            <person name="Goodwin S."/>
            <person name="Spatafora J."/>
            <person name="Crous P."/>
            <person name="Grigoriev I."/>
        </authorList>
    </citation>
    <scope>NUCLEOTIDE SEQUENCE</scope>
    <source>
        <strain evidence="2">ATCC 36951</strain>
    </source>
</reference>
<gene>
    <name evidence="2" type="ORF">M409DRAFT_66817</name>
</gene>
<evidence type="ECO:0000313" key="3">
    <source>
        <dbReference type="Proteomes" id="UP000799537"/>
    </source>
</evidence>
<keyword evidence="3" id="KW-1185">Reference proteome</keyword>
<keyword evidence="1" id="KW-0812">Transmembrane</keyword>
<accession>A0A6A6CGU5</accession>
<proteinExistence type="predicted"/>
<protein>
    <recommendedName>
        <fullName evidence="4">PSI domain-containing protein</fullName>
    </recommendedName>
</protein>
<dbReference type="EMBL" id="ML993597">
    <property type="protein sequence ID" value="KAF2166375.1"/>
    <property type="molecule type" value="Genomic_DNA"/>
</dbReference>
<keyword evidence="1" id="KW-1133">Transmembrane helix</keyword>
<dbReference type="GeneID" id="54570383"/>
<name>A0A6A6CGU5_ZASCE</name>
<evidence type="ECO:0008006" key="4">
    <source>
        <dbReference type="Google" id="ProtNLM"/>
    </source>
</evidence>
<evidence type="ECO:0000256" key="1">
    <source>
        <dbReference type="SAM" id="Phobius"/>
    </source>
</evidence>
<organism evidence="2 3">
    <name type="scientific">Zasmidium cellare ATCC 36951</name>
    <dbReference type="NCBI Taxonomy" id="1080233"/>
    <lineage>
        <taxon>Eukaryota</taxon>
        <taxon>Fungi</taxon>
        <taxon>Dikarya</taxon>
        <taxon>Ascomycota</taxon>
        <taxon>Pezizomycotina</taxon>
        <taxon>Dothideomycetes</taxon>
        <taxon>Dothideomycetidae</taxon>
        <taxon>Mycosphaerellales</taxon>
        <taxon>Mycosphaerellaceae</taxon>
        <taxon>Zasmidium</taxon>
    </lineage>
</organism>
<dbReference type="Proteomes" id="UP000799537">
    <property type="component" value="Unassembled WGS sequence"/>
</dbReference>
<sequence>MALAAGKDRFEACWRIQDCGSCINDKHSCGWCPFSSTCVPVSSLVDPVSNGAVCPMTSERFELRTKALGCGCSTTTLLSVIVTVFSTIAALALLFGIGWIIKRVNPFLGSGTYKGTKIEVKSDGTRDVRQWERDNWRKWLYRAWARPDLKHHSEQQEVTERSRLLG</sequence>
<keyword evidence="1" id="KW-0472">Membrane</keyword>
<feature type="transmembrane region" description="Helical" evidence="1">
    <location>
        <begin position="77"/>
        <end position="101"/>
    </location>
</feature>
<dbReference type="RefSeq" id="XP_033667264.1">
    <property type="nucleotide sequence ID" value="XM_033817111.1"/>
</dbReference>